<feature type="domain" description="PurM-like C-terminal" evidence="1">
    <location>
        <begin position="3"/>
        <end position="85"/>
    </location>
</feature>
<dbReference type="SUPFAM" id="SSF56042">
    <property type="entry name" value="PurM C-terminal domain-like"/>
    <property type="match status" value="1"/>
</dbReference>
<accession>A0A382LAM7</accession>
<name>A0A382LAM7_9ZZZZ</name>
<proteinExistence type="predicted"/>
<protein>
    <recommendedName>
        <fullName evidence="1">PurM-like C-terminal domain-containing protein</fullName>
    </recommendedName>
</protein>
<organism evidence="2">
    <name type="scientific">marine metagenome</name>
    <dbReference type="NCBI Taxonomy" id="408172"/>
    <lineage>
        <taxon>unclassified sequences</taxon>
        <taxon>metagenomes</taxon>
        <taxon>ecological metagenomes</taxon>
    </lineage>
</organism>
<evidence type="ECO:0000313" key="2">
    <source>
        <dbReference type="EMBL" id="SVC33699.1"/>
    </source>
</evidence>
<dbReference type="GO" id="GO:0004642">
    <property type="term" value="F:phosphoribosylformylglycinamidine synthase activity"/>
    <property type="evidence" value="ECO:0007669"/>
    <property type="project" value="InterPro"/>
</dbReference>
<dbReference type="PANTHER" id="PTHR43555">
    <property type="entry name" value="PHOSPHORIBOSYLFORMYLGLYCINAMIDINE SYNTHASE SUBUNIT PURL"/>
    <property type="match status" value="1"/>
</dbReference>
<dbReference type="InterPro" id="IPR010918">
    <property type="entry name" value="PurM-like_C_dom"/>
</dbReference>
<gene>
    <name evidence="2" type="ORF">METZ01_LOCUS286553</name>
</gene>
<feature type="non-terminal residue" evidence="2">
    <location>
        <position position="1"/>
    </location>
</feature>
<dbReference type="InterPro" id="IPR036676">
    <property type="entry name" value="PurM-like_C_sf"/>
</dbReference>
<sequence>QLIAEGWVDTCHDLADGGLLVAATEMALAGNIGLTLEGPDDPGFWFGEDQARYLLAVQETTMVVVLQLAQDRGIPVQAVGHTGGKTLTLNGSPPISLEELRRFHEAWLPDYMENA</sequence>
<dbReference type="PANTHER" id="PTHR43555:SF1">
    <property type="entry name" value="PHOSPHORIBOSYLFORMYLGLYCINAMIDINE SYNTHASE SUBUNIT PURL"/>
    <property type="match status" value="1"/>
</dbReference>
<reference evidence="2" key="1">
    <citation type="submission" date="2018-05" db="EMBL/GenBank/DDBJ databases">
        <authorList>
            <person name="Lanie J.A."/>
            <person name="Ng W.-L."/>
            <person name="Kazmierczak K.M."/>
            <person name="Andrzejewski T.M."/>
            <person name="Davidsen T.M."/>
            <person name="Wayne K.J."/>
            <person name="Tettelin H."/>
            <person name="Glass J.I."/>
            <person name="Rusch D."/>
            <person name="Podicherti R."/>
            <person name="Tsui H.-C.T."/>
            <person name="Winkler M.E."/>
        </authorList>
    </citation>
    <scope>NUCLEOTIDE SEQUENCE</scope>
</reference>
<dbReference type="Gene3D" id="3.90.650.10">
    <property type="entry name" value="PurM-like C-terminal domain"/>
    <property type="match status" value="1"/>
</dbReference>
<evidence type="ECO:0000259" key="1">
    <source>
        <dbReference type="Pfam" id="PF02769"/>
    </source>
</evidence>
<dbReference type="GO" id="GO:0006189">
    <property type="term" value="P:'de novo' IMP biosynthetic process"/>
    <property type="evidence" value="ECO:0007669"/>
    <property type="project" value="InterPro"/>
</dbReference>
<dbReference type="EMBL" id="UINC01085812">
    <property type="protein sequence ID" value="SVC33699.1"/>
    <property type="molecule type" value="Genomic_DNA"/>
</dbReference>
<dbReference type="InterPro" id="IPR010074">
    <property type="entry name" value="PRibForGlyAmidine_synth_PurL"/>
</dbReference>
<dbReference type="AlphaFoldDB" id="A0A382LAM7"/>
<dbReference type="Pfam" id="PF02769">
    <property type="entry name" value="AIRS_C"/>
    <property type="match status" value="1"/>
</dbReference>